<dbReference type="GO" id="GO:0050661">
    <property type="term" value="F:NADP binding"/>
    <property type="evidence" value="ECO:0007669"/>
    <property type="project" value="InterPro"/>
</dbReference>
<comment type="caution">
    <text evidence="6">The sequence shown here is derived from an EMBL/GenBank/DDBJ whole genome shotgun (WGS) entry which is preliminary data.</text>
</comment>
<reference evidence="6 7" key="1">
    <citation type="submission" date="2016-04" db="EMBL/GenBank/DDBJ databases">
        <authorList>
            <person name="Evans L.H."/>
            <person name="Alamgir A."/>
            <person name="Owens N."/>
            <person name="Weber N.D."/>
            <person name="Virtaneva K."/>
            <person name="Barbian K."/>
            <person name="Babar A."/>
            <person name="Rosenke K."/>
        </authorList>
    </citation>
    <scope>NUCLEOTIDE SEQUENCE [LARGE SCALE GENOMIC DNA]</scope>
    <source>
        <strain evidence="6 7">CCM 8644</strain>
    </source>
</reference>
<name>A0A179DNG7_9SPHI</name>
<keyword evidence="7" id="KW-1185">Reference proteome</keyword>
<evidence type="ECO:0000313" key="6">
    <source>
        <dbReference type="EMBL" id="OAQ42099.1"/>
    </source>
</evidence>
<dbReference type="STRING" id="1826909.A5893_03005"/>
<dbReference type="GO" id="GO:0016491">
    <property type="term" value="F:oxidoreductase activity"/>
    <property type="evidence" value="ECO:0007669"/>
    <property type="project" value="UniProtKB-KW"/>
</dbReference>
<dbReference type="InterPro" id="IPR008927">
    <property type="entry name" value="6-PGluconate_DH-like_C_sf"/>
</dbReference>
<dbReference type="Gene3D" id="3.40.50.720">
    <property type="entry name" value="NAD(P)-binding Rossmann-like Domain"/>
    <property type="match status" value="1"/>
</dbReference>
<dbReference type="PANTHER" id="PTHR43580">
    <property type="entry name" value="OXIDOREDUCTASE GLYR1-RELATED"/>
    <property type="match status" value="1"/>
</dbReference>
<dbReference type="OrthoDB" id="9786703at2"/>
<accession>A0A179DNG7</accession>
<dbReference type="InterPro" id="IPR013328">
    <property type="entry name" value="6PGD_dom2"/>
</dbReference>
<evidence type="ECO:0000256" key="2">
    <source>
        <dbReference type="ARBA" id="ARBA00023027"/>
    </source>
</evidence>
<dbReference type="InterPro" id="IPR029154">
    <property type="entry name" value="HIBADH-like_NADP-bd"/>
</dbReference>
<protein>
    <submittedName>
        <fullName evidence="6">6-phosphogluconate dehydrogenase</fullName>
    </submittedName>
</protein>
<dbReference type="GO" id="GO:0051287">
    <property type="term" value="F:NAD binding"/>
    <property type="evidence" value="ECO:0007669"/>
    <property type="project" value="InterPro"/>
</dbReference>
<organism evidence="6 7">
    <name type="scientific">Pedobacter psychrophilus</name>
    <dbReference type="NCBI Taxonomy" id="1826909"/>
    <lineage>
        <taxon>Bacteria</taxon>
        <taxon>Pseudomonadati</taxon>
        <taxon>Bacteroidota</taxon>
        <taxon>Sphingobacteriia</taxon>
        <taxon>Sphingobacteriales</taxon>
        <taxon>Sphingobacteriaceae</taxon>
        <taxon>Pedobacter</taxon>
    </lineage>
</organism>
<dbReference type="SUPFAM" id="SSF51735">
    <property type="entry name" value="NAD(P)-binding Rossmann-fold domains"/>
    <property type="match status" value="1"/>
</dbReference>
<dbReference type="Gene3D" id="1.10.1040.10">
    <property type="entry name" value="N-(1-d-carboxylethyl)-l-norvaline Dehydrogenase, domain 2"/>
    <property type="match status" value="1"/>
</dbReference>
<dbReference type="GO" id="GO:0016054">
    <property type="term" value="P:organic acid catabolic process"/>
    <property type="evidence" value="ECO:0007669"/>
    <property type="project" value="UniProtKB-ARBA"/>
</dbReference>
<feature type="active site" evidence="3">
    <location>
        <position position="171"/>
    </location>
</feature>
<evidence type="ECO:0000256" key="1">
    <source>
        <dbReference type="ARBA" id="ARBA00023002"/>
    </source>
</evidence>
<dbReference type="InterPro" id="IPR002204">
    <property type="entry name" value="3-OH-isobutyrate_DH-rel_CS"/>
</dbReference>
<reference evidence="6 7" key="2">
    <citation type="submission" date="2016-06" db="EMBL/GenBank/DDBJ databases">
        <title>Pedobacter psychrophilus sp. nov., isolated from Antarctic fragmentary rock.</title>
        <authorList>
            <person name="Svec P."/>
        </authorList>
    </citation>
    <scope>NUCLEOTIDE SEQUENCE [LARGE SCALE GENOMIC DNA]</scope>
    <source>
        <strain evidence="6 7">CCM 8644</strain>
    </source>
</reference>
<dbReference type="InterPro" id="IPR015815">
    <property type="entry name" value="HIBADH-related"/>
</dbReference>
<feature type="domain" description="6-phosphogluconate dehydrogenase NADP-binding" evidence="4">
    <location>
        <begin position="3"/>
        <end position="158"/>
    </location>
</feature>
<keyword evidence="1" id="KW-0560">Oxidoreductase</keyword>
<evidence type="ECO:0000259" key="4">
    <source>
        <dbReference type="Pfam" id="PF03446"/>
    </source>
</evidence>
<dbReference type="EMBL" id="LWHJ01000011">
    <property type="protein sequence ID" value="OAQ42099.1"/>
    <property type="molecule type" value="Genomic_DNA"/>
</dbReference>
<evidence type="ECO:0000313" key="7">
    <source>
        <dbReference type="Proteomes" id="UP000078459"/>
    </source>
</evidence>
<proteinExistence type="predicted"/>
<dbReference type="PANTHER" id="PTHR43580:SF8">
    <property type="entry name" value="6-PHOSPHOGLUCONATE DEHYDROGENASE NADP-BINDING DOMAIN-CONTAINING PROTEIN-RELATED"/>
    <property type="match status" value="1"/>
</dbReference>
<gene>
    <name evidence="6" type="ORF">A5893_03005</name>
</gene>
<dbReference type="SUPFAM" id="SSF48179">
    <property type="entry name" value="6-phosphogluconate dehydrogenase C-terminal domain-like"/>
    <property type="match status" value="1"/>
</dbReference>
<dbReference type="Proteomes" id="UP000078459">
    <property type="component" value="Unassembled WGS sequence"/>
</dbReference>
<evidence type="ECO:0000259" key="5">
    <source>
        <dbReference type="Pfam" id="PF14833"/>
    </source>
</evidence>
<keyword evidence="2" id="KW-0520">NAD</keyword>
<dbReference type="InterPro" id="IPR006115">
    <property type="entry name" value="6PGDH_NADP-bd"/>
</dbReference>
<dbReference type="InterPro" id="IPR036291">
    <property type="entry name" value="NAD(P)-bd_dom_sf"/>
</dbReference>
<dbReference type="InterPro" id="IPR051265">
    <property type="entry name" value="HIBADH-related_NP60_sf"/>
</dbReference>
<dbReference type="PIRSF" id="PIRSF000103">
    <property type="entry name" value="HIBADH"/>
    <property type="match status" value="1"/>
</dbReference>
<evidence type="ECO:0000256" key="3">
    <source>
        <dbReference type="PIRSR" id="PIRSR000103-1"/>
    </source>
</evidence>
<dbReference type="Pfam" id="PF14833">
    <property type="entry name" value="NAD_binding_11"/>
    <property type="match status" value="1"/>
</dbReference>
<dbReference type="AlphaFoldDB" id="A0A179DNG7"/>
<sequence>MNKIAFIGLGNMGIGMAQNLINAGYKLNVFIRTASKSQELEGDFEQFQTVIETAEDADIIITMLAEDEALKEVTSSKTGFLQIMKKDAIHISMSTIAPETSRELYELHQEKGTHYVTAPVFGRPNAAAIAKLFICTSGDKIIKEKVKPILEILSQGVYDFGEEPGAANVVKLAGNFMIMASMETMAEAFTLAEKQGLDREKVAEFFGETVFNAPIYKNYGTLIAKKQYEPVGFKSELGFKDARLATKMALDVNMPAPLLSLVYNRLMSALANGKSDSDWVEGISGGVSKDAGI</sequence>
<dbReference type="PROSITE" id="PS00895">
    <property type="entry name" value="3_HYDROXYISOBUT_DH"/>
    <property type="match status" value="1"/>
</dbReference>
<dbReference type="Pfam" id="PF03446">
    <property type="entry name" value="NAD_binding_2"/>
    <property type="match status" value="1"/>
</dbReference>
<feature type="domain" description="3-hydroxyisobutyrate dehydrogenase-like NAD-binding" evidence="5">
    <location>
        <begin position="165"/>
        <end position="279"/>
    </location>
</feature>
<dbReference type="RefSeq" id="WP_068821131.1">
    <property type="nucleotide sequence ID" value="NZ_LWHJ01000011.1"/>
</dbReference>